<feature type="domain" description="Radical SAM core" evidence="7">
    <location>
        <begin position="13"/>
        <end position="226"/>
    </location>
</feature>
<protein>
    <submittedName>
        <fullName evidence="8">7-carboxy-7-deazaguanine synthase</fullName>
        <ecNumber evidence="8">4.3.99.3</ecNumber>
    </submittedName>
</protein>
<dbReference type="GO" id="GO:0051539">
    <property type="term" value="F:4 iron, 4 sulfur cluster binding"/>
    <property type="evidence" value="ECO:0007669"/>
    <property type="project" value="UniProtKB-KW"/>
</dbReference>
<dbReference type="EC" id="4.3.99.3" evidence="8"/>
<dbReference type="AlphaFoldDB" id="A0A7G9Z7M8"/>
<evidence type="ECO:0000256" key="4">
    <source>
        <dbReference type="ARBA" id="ARBA00022723"/>
    </source>
</evidence>
<name>A0A7G9Z7M8_9EURY</name>
<evidence type="ECO:0000256" key="6">
    <source>
        <dbReference type="ARBA" id="ARBA00023014"/>
    </source>
</evidence>
<proteinExistence type="predicted"/>
<keyword evidence="4" id="KW-0479">Metal-binding</keyword>
<evidence type="ECO:0000259" key="7">
    <source>
        <dbReference type="PROSITE" id="PS51918"/>
    </source>
</evidence>
<dbReference type="NCBIfam" id="TIGR02495">
    <property type="entry name" value="NrdG2"/>
    <property type="match status" value="1"/>
</dbReference>
<keyword evidence="3" id="KW-0949">S-adenosyl-L-methionine</keyword>
<dbReference type="PANTHER" id="PTHR30352:SF13">
    <property type="entry name" value="GLYCYL-RADICAL ENZYME ACTIVATING ENZYME YJJW-RELATED"/>
    <property type="match status" value="1"/>
</dbReference>
<dbReference type="InterPro" id="IPR058240">
    <property type="entry name" value="rSAM_sf"/>
</dbReference>
<dbReference type="SFLD" id="SFLDG01094">
    <property type="entry name" value="Uncharacterised_Radical_SAM_Su"/>
    <property type="match status" value="1"/>
</dbReference>
<dbReference type="EMBL" id="MT631651">
    <property type="protein sequence ID" value="QNO56262.1"/>
    <property type="molecule type" value="Genomic_DNA"/>
</dbReference>
<evidence type="ECO:0000256" key="5">
    <source>
        <dbReference type="ARBA" id="ARBA00023004"/>
    </source>
</evidence>
<evidence type="ECO:0000313" key="8">
    <source>
        <dbReference type="EMBL" id="QNO56262.1"/>
    </source>
</evidence>
<keyword evidence="6" id="KW-0411">Iron-sulfur</keyword>
<gene>
    <name evidence="8" type="primary">queE</name>
    <name evidence="8" type="ORF">INNEFFPN_00021</name>
</gene>
<keyword evidence="5" id="KW-0408">Iron</keyword>
<dbReference type="GO" id="GO:0046872">
    <property type="term" value="F:metal ion binding"/>
    <property type="evidence" value="ECO:0007669"/>
    <property type="project" value="UniProtKB-KW"/>
</dbReference>
<dbReference type="CDD" id="cd01335">
    <property type="entry name" value="Radical_SAM"/>
    <property type="match status" value="1"/>
</dbReference>
<dbReference type="GO" id="GO:0016829">
    <property type="term" value="F:lyase activity"/>
    <property type="evidence" value="ECO:0007669"/>
    <property type="project" value="UniProtKB-KW"/>
</dbReference>
<evidence type="ECO:0000256" key="2">
    <source>
        <dbReference type="ARBA" id="ARBA00022485"/>
    </source>
</evidence>
<dbReference type="InterPro" id="IPR012840">
    <property type="entry name" value="NrdG2"/>
</dbReference>
<dbReference type="PANTHER" id="PTHR30352">
    <property type="entry name" value="PYRUVATE FORMATE-LYASE-ACTIVATING ENZYME"/>
    <property type="match status" value="1"/>
</dbReference>
<evidence type="ECO:0000256" key="1">
    <source>
        <dbReference type="ARBA" id="ARBA00001966"/>
    </source>
</evidence>
<comment type="cofactor">
    <cofactor evidence="1">
        <name>[4Fe-4S] cluster</name>
        <dbReference type="ChEBI" id="CHEBI:49883"/>
    </cofactor>
</comment>
<dbReference type="Pfam" id="PF04055">
    <property type="entry name" value="Radical_SAM"/>
    <property type="match status" value="1"/>
</dbReference>
<keyword evidence="8" id="KW-0456">Lyase</keyword>
<reference evidence="8" key="1">
    <citation type="submission" date="2020-06" db="EMBL/GenBank/DDBJ databases">
        <title>Unique genomic features of the anaerobic methanotrophic archaea.</title>
        <authorList>
            <person name="Chadwick G.L."/>
            <person name="Skennerton C.T."/>
            <person name="Laso-Perez R."/>
            <person name="Leu A.O."/>
            <person name="Speth D.R."/>
            <person name="Yu H."/>
            <person name="Morgan-Lang C."/>
            <person name="Hatzenpichler R."/>
            <person name="Goudeau D."/>
            <person name="Malmstrom R."/>
            <person name="Brazelton W.J."/>
            <person name="Woyke T."/>
            <person name="Hallam S.J."/>
            <person name="Tyson G.W."/>
            <person name="Wegener G."/>
            <person name="Boetius A."/>
            <person name="Orphan V."/>
        </authorList>
    </citation>
    <scope>NUCLEOTIDE SEQUENCE</scope>
</reference>
<accession>A0A7G9Z7M8</accession>
<sequence length="230" mass="25936">MLIGGFQRFSLIDYPGKICAIVFTQGCNFKCPYCHNPELVDPKLFAQPIPEADIFGFLETRRGKLDAVEITGGEPTLQPDLIDFTKKIKSLNFLVKLDTNGSNPGILRELIELNMVDYLAMDVKAPLERYPEITNSNVDQAKIKDSIELIMHAGLDYEFRTTVVKSQLGKTDILAIGKQIRGSKRYVLQKFVPETVLDQEILDDVLIYTDEDLVCLRDAVKSYVAECVVR</sequence>
<dbReference type="InterPro" id="IPR013785">
    <property type="entry name" value="Aldolase_TIM"/>
</dbReference>
<dbReference type="Gene3D" id="3.20.20.70">
    <property type="entry name" value="Aldolase class I"/>
    <property type="match status" value="1"/>
</dbReference>
<evidence type="ECO:0000256" key="3">
    <source>
        <dbReference type="ARBA" id="ARBA00022691"/>
    </source>
</evidence>
<keyword evidence="2" id="KW-0004">4Fe-4S</keyword>
<dbReference type="InterPro" id="IPR034457">
    <property type="entry name" value="Organic_radical-activating"/>
</dbReference>
<organism evidence="8">
    <name type="scientific">Candidatus Methanophaga sp. ANME-1 ERB7</name>
    <dbReference type="NCBI Taxonomy" id="2759913"/>
    <lineage>
        <taxon>Archaea</taxon>
        <taxon>Methanobacteriati</taxon>
        <taxon>Methanobacteriota</taxon>
        <taxon>Stenosarchaea group</taxon>
        <taxon>Methanomicrobia</taxon>
        <taxon>Candidatus Methanophagales</taxon>
        <taxon>Candidatus Methanophagaceae</taxon>
        <taxon>Candidatus Methanophaga</taxon>
    </lineage>
</organism>
<dbReference type="SUPFAM" id="SSF102114">
    <property type="entry name" value="Radical SAM enzymes"/>
    <property type="match status" value="1"/>
</dbReference>
<dbReference type="SFLD" id="SFLDS00029">
    <property type="entry name" value="Radical_SAM"/>
    <property type="match status" value="1"/>
</dbReference>
<dbReference type="InterPro" id="IPR007197">
    <property type="entry name" value="rSAM"/>
</dbReference>
<dbReference type="PROSITE" id="PS51918">
    <property type="entry name" value="RADICAL_SAM"/>
    <property type="match status" value="1"/>
</dbReference>